<accession>H1SDH1</accession>
<proteinExistence type="predicted"/>
<protein>
    <recommendedName>
        <fullName evidence="3">DUF2635 domain-containing protein</fullName>
    </recommendedName>
</protein>
<dbReference type="RefSeq" id="WP_006162190.1">
    <property type="nucleotide sequence ID" value="NZ_AHJE01000093.1"/>
</dbReference>
<organism evidence="1 2">
    <name type="scientific">Cupriavidus basilensis OR16</name>
    <dbReference type="NCBI Taxonomy" id="1127483"/>
    <lineage>
        <taxon>Bacteria</taxon>
        <taxon>Pseudomonadati</taxon>
        <taxon>Pseudomonadota</taxon>
        <taxon>Betaproteobacteria</taxon>
        <taxon>Burkholderiales</taxon>
        <taxon>Burkholderiaceae</taxon>
        <taxon>Cupriavidus</taxon>
    </lineage>
</organism>
<dbReference type="Proteomes" id="UP000005808">
    <property type="component" value="Unassembled WGS sequence"/>
</dbReference>
<reference evidence="1 2" key="1">
    <citation type="journal article" date="2012" name="J. Bacteriol.">
        <title>De Novo Genome Project of Cupriavidus basilensis OR16.</title>
        <authorList>
            <person name="Cserhati M."/>
            <person name="Kriszt B."/>
            <person name="Szoboszlay S."/>
            <person name="Toth A."/>
            <person name="Szabo I."/>
            <person name="Tancsics A."/>
            <person name="Nagy I."/>
            <person name="Horvath B."/>
            <person name="Nagy I."/>
            <person name="Kukolya J."/>
        </authorList>
    </citation>
    <scope>NUCLEOTIDE SEQUENCE [LARGE SCALE GENOMIC DNA]</scope>
    <source>
        <strain evidence="1 2">OR16</strain>
    </source>
</reference>
<dbReference type="EMBL" id="AHJE01000093">
    <property type="protein sequence ID" value="EHP39425.1"/>
    <property type="molecule type" value="Genomic_DNA"/>
</dbReference>
<comment type="caution">
    <text evidence="1">The sequence shown here is derived from an EMBL/GenBank/DDBJ whole genome shotgun (WGS) entry which is preliminary data.</text>
</comment>
<dbReference type="AlphaFoldDB" id="H1SDH1"/>
<name>H1SDH1_9BURK</name>
<evidence type="ECO:0008006" key="3">
    <source>
        <dbReference type="Google" id="ProtNLM"/>
    </source>
</evidence>
<sequence>MRVKAAPGIRFPREDKPRNYIEQDETEVPATAYYLKAIVDGDLVDLDAAKPAASKAAASTNTTA</sequence>
<gene>
    <name evidence="1" type="ORF">OR16_31739</name>
</gene>
<evidence type="ECO:0000313" key="2">
    <source>
        <dbReference type="Proteomes" id="UP000005808"/>
    </source>
</evidence>
<dbReference type="PATRIC" id="fig|1127483.3.peg.6334"/>
<evidence type="ECO:0000313" key="1">
    <source>
        <dbReference type="EMBL" id="EHP39425.1"/>
    </source>
</evidence>